<dbReference type="STRING" id="1088818.A0A2H9ZUQ2"/>
<feature type="transmembrane region" description="Helical" evidence="1">
    <location>
        <begin position="52"/>
        <end position="73"/>
    </location>
</feature>
<gene>
    <name evidence="2" type="ORF">AXF42_Ash011703</name>
</gene>
<dbReference type="PANTHER" id="PTHR33306:SF5">
    <property type="entry name" value="OXIDOREDUCTASE_TRANSITION METAL ION-BINDING PROTEIN"/>
    <property type="match status" value="1"/>
</dbReference>
<accession>A0A2H9ZUQ2</accession>
<dbReference type="AlphaFoldDB" id="A0A2H9ZUQ2"/>
<feature type="transmembrane region" description="Helical" evidence="1">
    <location>
        <begin position="20"/>
        <end position="40"/>
    </location>
</feature>
<proteinExistence type="predicted"/>
<dbReference type="OrthoDB" id="683410at2759"/>
<name>A0A2H9ZUQ2_9ASPA</name>
<feature type="transmembrane region" description="Helical" evidence="1">
    <location>
        <begin position="93"/>
        <end position="115"/>
    </location>
</feature>
<sequence>MESYYYQNGGSSYAHPPPRVHLCFFLLTLLLFIGLSWYSSYESVLRSIMRQLIRLLLIATPVALLLAVHWLSSVGEGRRLVPFVMALPDEPEALHRAGVSPWGVGLLLVLLLFMVSYQSYFHVRWFPLIGR</sequence>
<protein>
    <submittedName>
        <fullName evidence="2">Uncharacterized protein</fullName>
    </submittedName>
</protein>
<evidence type="ECO:0000313" key="2">
    <source>
        <dbReference type="EMBL" id="PKA47029.1"/>
    </source>
</evidence>
<keyword evidence="1" id="KW-0812">Transmembrane</keyword>
<keyword evidence="3" id="KW-1185">Reference proteome</keyword>
<dbReference type="Proteomes" id="UP000236161">
    <property type="component" value="Unassembled WGS sequence"/>
</dbReference>
<keyword evidence="1" id="KW-1133">Transmembrane helix</keyword>
<evidence type="ECO:0000256" key="1">
    <source>
        <dbReference type="SAM" id="Phobius"/>
    </source>
</evidence>
<dbReference type="PANTHER" id="PTHR33306">
    <property type="entry name" value="EXPRESSED PROTEIN-RELATED-RELATED"/>
    <property type="match status" value="1"/>
</dbReference>
<keyword evidence="1" id="KW-0472">Membrane</keyword>
<organism evidence="2 3">
    <name type="scientific">Apostasia shenzhenica</name>
    <dbReference type="NCBI Taxonomy" id="1088818"/>
    <lineage>
        <taxon>Eukaryota</taxon>
        <taxon>Viridiplantae</taxon>
        <taxon>Streptophyta</taxon>
        <taxon>Embryophyta</taxon>
        <taxon>Tracheophyta</taxon>
        <taxon>Spermatophyta</taxon>
        <taxon>Magnoliopsida</taxon>
        <taxon>Liliopsida</taxon>
        <taxon>Asparagales</taxon>
        <taxon>Orchidaceae</taxon>
        <taxon>Apostasioideae</taxon>
        <taxon>Apostasia</taxon>
    </lineage>
</organism>
<evidence type="ECO:0000313" key="3">
    <source>
        <dbReference type="Proteomes" id="UP000236161"/>
    </source>
</evidence>
<reference evidence="2 3" key="1">
    <citation type="journal article" date="2017" name="Nature">
        <title>The Apostasia genome and the evolution of orchids.</title>
        <authorList>
            <person name="Zhang G.Q."/>
            <person name="Liu K.W."/>
            <person name="Li Z."/>
            <person name="Lohaus R."/>
            <person name="Hsiao Y.Y."/>
            <person name="Niu S.C."/>
            <person name="Wang J.Y."/>
            <person name="Lin Y.C."/>
            <person name="Xu Q."/>
            <person name="Chen L.J."/>
            <person name="Yoshida K."/>
            <person name="Fujiwara S."/>
            <person name="Wang Z.W."/>
            <person name="Zhang Y.Q."/>
            <person name="Mitsuda N."/>
            <person name="Wang M."/>
            <person name="Liu G.H."/>
            <person name="Pecoraro L."/>
            <person name="Huang H.X."/>
            <person name="Xiao X.J."/>
            <person name="Lin M."/>
            <person name="Wu X.Y."/>
            <person name="Wu W.L."/>
            <person name="Chen Y.Y."/>
            <person name="Chang S.B."/>
            <person name="Sakamoto S."/>
            <person name="Ohme-Takagi M."/>
            <person name="Yagi M."/>
            <person name="Zeng S.J."/>
            <person name="Shen C.Y."/>
            <person name="Yeh C.M."/>
            <person name="Luo Y.B."/>
            <person name="Tsai W.C."/>
            <person name="Van de Peer Y."/>
            <person name="Liu Z.J."/>
        </authorList>
    </citation>
    <scope>NUCLEOTIDE SEQUENCE [LARGE SCALE GENOMIC DNA]</scope>
    <source>
        <strain evidence="3">cv. Shenzhen</strain>
        <tissue evidence="2">Stem</tissue>
    </source>
</reference>
<dbReference type="EMBL" id="KZ453612">
    <property type="protein sequence ID" value="PKA47029.1"/>
    <property type="molecule type" value="Genomic_DNA"/>
</dbReference>